<comment type="caution">
    <text evidence="1">The sequence shown here is derived from an EMBL/GenBank/DDBJ whole genome shotgun (WGS) entry which is preliminary data.</text>
</comment>
<sequence>MAKTKFEGKVEEIFKTNRFEEIQQLFNNGVMNNLENDRLKKLMENRDFNFIDKLLKSLINHQQHFLSFLYDFADKVAQIETKSLRIQCEEILINGDVEEKLYFVSIILLSFKEEDLLYLFDNSGFDLFEIIINMSKFINDNREKLTDICGNAESLECLFTNLSFKVKEIIKKKVIIYFQKEDFEALTLMVNVGLLDYFTIDEYVSLIEDSNCDIIKILILSLSVPYWQILDTRGTIFEIFEKIKNFDININKKLKNKIFRLFKEESKWILIELIMDQFFDYLEKKHIEILFQEPSSKLKTNFNEILIVENKEKEFGFSDYIERIAGFLIKINAELGKTFLFDIINNLPNESNLMLEKDLKGWIDYPAGNLNDLIESLI</sequence>
<organism evidence="1">
    <name type="scientific">marine sediment metagenome</name>
    <dbReference type="NCBI Taxonomy" id="412755"/>
    <lineage>
        <taxon>unclassified sequences</taxon>
        <taxon>metagenomes</taxon>
        <taxon>ecological metagenomes</taxon>
    </lineage>
</organism>
<dbReference type="AlphaFoldDB" id="A0A0F9IPK9"/>
<accession>A0A0F9IPK9</accession>
<proteinExistence type="predicted"/>
<evidence type="ECO:0000313" key="1">
    <source>
        <dbReference type="EMBL" id="KKM54062.1"/>
    </source>
</evidence>
<name>A0A0F9IPK9_9ZZZZ</name>
<reference evidence="1" key="1">
    <citation type="journal article" date="2015" name="Nature">
        <title>Complex archaea that bridge the gap between prokaryotes and eukaryotes.</title>
        <authorList>
            <person name="Spang A."/>
            <person name="Saw J.H."/>
            <person name="Jorgensen S.L."/>
            <person name="Zaremba-Niedzwiedzka K."/>
            <person name="Martijn J."/>
            <person name="Lind A.E."/>
            <person name="van Eijk R."/>
            <person name="Schleper C."/>
            <person name="Guy L."/>
            <person name="Ettema T.J."/>
        </authorList>
    </citation>
    <scope>NUCLEOTIDE SEQUENCE</scope>
</reference>
<gene>
    <name evidence="1" type="ORF">LCGC14_1553780</name>
</gene>
<protein>
    <submittedName>
        <fullName evidence="1">Uncharacterized protein</fullName>
    </submittedName>
</protein>
<dbReference type="EMBL" id="LAZR01011912">
    <property type="protein sequence ID" value="KKM54062.1"/>
    <property type="molecule type" value="Genomic_DNA"/>
</dbReference>